<feature type="transmembrane region" description="Helical" evidence="8">
    <location>
        <begin position="20"/>
        <end position="41"/>
    </location>
</feature>
<protein>
    <submittedName>
        <fullName evidence="9">Biopolymer transporter ExbD</fullName>
    </submittedName>
</protein>
<dbReference type="Pfam" id="PF02472">
    <property type="entry name" value="ExbD"/>
    <property type="match status" value="1"/>
</dbReference>
<gene>
    <name evidence="9" type="ORF">IFK94_05730</name>
</gene>
<dbReference type="Gene3D" id="3.30.420.270">
    <property type="match status" value="1"/>
</dbReference>
<keyword evidence="3" id="KW-1003">Cell membrane</keyword>
<keyword evidence="6 8" id="KW-0472">Membrane</keyword>
<evidence type="ECO:0000256" key="4">
    <source>
        <dbReference type="ARBA" id="ARBA00022692"/>
    </source>
</evidence>
<evidence type="ECO:0000313" key="9">
    <source>
        <dbReference type="EMBL" id="MBD3867607.1"/>
    </source>
</evidence>
<comment type="similarity">
    <text evidence="2 7">Belongs to the ExbD/TolR family.</text>
</comment>
<proteinExistence type="inferred from homology"/>
<dbReference type="PANTHER" id="PTHR30558">
    <property type="entry name" value="EXBD MEMBRANE COMPONENT OF PMF-DRIVEN MACROMOLECULE IMPORT SYSTEM"/>
    <property type="match status" value="1"/>
</dbReference>
<dbReference type="InterPro" id="IPR003400">
    <property type="entry name" value="ExbD"/>
</dbReference>
<comment type="subcellular location">
    <subcellularLocation>
        <location evidence="1">Cell membrane</location>
        <topology evidence="1">Single-pass membrane protein</topology>
    </subcellularLocation>
    <subcellularLocation>
        <location evidence="7">Cell membrane</location>
        <topology evidence="7">Single-pass type II membrane protein</topology>
    </subcellularLocation>
</comment>
<comment type="caution">
    <text evidence="9">The sequence shown here is derived from an EMBL/GenBank/DDBJ whole genome shotgun (WGS) entry which is preliminary data.</text>
</comment>
<keyword evidence="7" id="KW-0653">Protein transport</keyword>
<dbReference type="GO" id="GO:0005886">
    <property type="term" value="C:plasma membrane"/>
    <property type="evidence" value="ECO:0007669"/>
    <property type="project" value="UniProtKB-SubCell"/>
</dbReference>
<organism evidence="9 10">
    <name type="scientific">Candidatus Polarisedimenticola svalbardensis</name>
    <dbReference type="NCBI Taxonomy" id="2886004"/>
    <lineage>
        <taxon>Bacteria</taxon>
        <taxon>Pseudomonadati</taxon>
        <taxon>Acidobacteriota</taxon>
        <taxon>Candidatus Polarisedimenticolia</taxon>
        <taxon>Candidatus Polarisedimenticolales</taxon>
        <taxon>Candidatus Polarisedimenticolaceae</taxon>
        <taxon>Candidatus Polarisedimenticola</taxon>
    </lineage>
</organism>
<evidence type="ECO:0000313" key="10">
    <source>
        <dbReference type="Proteomes" id="UP000648239"/>
    </source>
</evidence>
<dbReference type="GO" id="GO:0015031">
    <property type="term" value="P:protein transport"/>
    <property type="evidence" value="ECO:0007669"/>
    <property type="project" value="UniProtKB-KW"/>
</dbReference>
<reference evidence="9 10" key="1">
    <citation type="submission" date="2020-08" db="EMBL/GenBank/DDBJ databases">
        <title>Acidobacteriota in marine sediments use diverse sulfur dissimilation pathways.</title>
        <authorList>
            <person name="Wasmund K."/>
        </authorList>
    </citation>
    <scope>NUCLEOTIDE SEQUENCE [LARGE SCALE GENOMIC DNA]</scope>
    <source>
        <strain evidence="9">MAG AM4</strain>
    </source>
</reference>
<evidence type="ECO:0000256" key="5">
    <source>
        <dbReference type="ARBA" id="ARBA00022989"/>
    </source>
</evidence>
<evidence type="ECO:0000256" key="8">
    <source>
        <dbReference type="SAM" id="Phobius"/>
    </source>
</evidence>
<dbReference type="AlphaFoldDB" id="A0A8J6XZA0"/>
<dbReference type="GO" id="GO:0022857">
    <property type="term" value="F:transmembrane transporter activity"/>
    <property type="evidence" value="ECO:0007669"/>
    <property type="project" value="InterPro"/>
</dbReference>
<evidence type="ECO:0000256" key="2">
    <source>
        <dbReference type="ARBA" id="ARBA00005811"/>
    </source>
</evidence>
<keyword evidence="5 8" id="KW-1133">Transmembrane helix</keyword>
<accession>A0A8J6XZA0</accession>
<name>A0A8J6XZA0_9BACT</name>
<evidence type="ECO:0000256" key="3">
    <source>
        <dbReference type="ARBA" id="ARBA00022475"/>
    </source>
</evidence>
<dbReference type="PANTHER" id="PTHR30558:SF7">
    <property type="entry name" value="TOL-PAL SYSTEM PROTEIN TOLR"/>
    <property type="match status" value="1"/>
</dbReference>
<dbReference type="EMBL" id="JACXWD010000013">
    <property type="protein sequence ID" value="MBD3867607.1"/>
    <property type="molecule type" value="Genomic_DNA"/>
</dbReference>
<evidence type="ECO:0000256" key="6">
    <source>
        <dbReference type="ARBA" id="ARBA00023136"/>
    </source>
</evidence>
<dbReference type="Proteomes" id="UP000648239">
    <property type="component" value="Unassembled WGS sequence"/>
</dbReference>
<keyword evidence="7" id="KW-0813">Transport</keyword>
<keyword evidence="4 7" id="KW-0812">Transmembrane</keyword>
<sequence>MGGSVQGGTGGRRALAEINVTPLVDVMLVLLIISMIAAPMLERGINLNLPVAETAGELPEVFIQVSLDRDGRIWVNNKRVHDNSFEERMRVYAGRNPEEIVYIRADASLPYGEVLGLMDHVRKSGLTNISLVTELIDESADGG</sequence>
<evidence type="ECO:0000256" key="7">
    <source>
        <dbReference type="RuleBase" id="RU003879"/>
    </source>
</evidence>
<evidence type="ECO:0000256" key="1">
    <source>
        <dbReference type="ARBA" id="ARBA00004162"/>
    </source>
</evidence>